<keyword evidence="8" id="KW-1185">Reference proteome</keyword>
<dbReference type="Gene3D" id="2.40.50.140">
    <property type="entry name" value="Nucleic acid-binding proteins"/>
    <property type="match status" value="1"/>
</dbReference>
<dbReference type="AlphaFoldDB" id="A0A1H2VHC7"/>
<dbReference type="EMBL" id="FNNC01000004">
    <property type="protein sequence ID" value="SDW67721.1"/>
    <property type="molecule type" value="Genomic_DNA"/>
</dbReference>
<evidence type="ECO:0000256" key="3">
    <source>
        <dbReference type="ARBA" id="ARBA00022801"/>
    </source>
</evidence>
<dbReference type="InterPro" id="IPR019307">
    <property type="entry name" value="RNA-bd_AU-1/RNase_E/G"/>
</dbReference>
<dbReference type="PANTHER" id="PTHR30001">
    <property type="entry name" value="RIBONUCLEASE"/>
    <property type="match status" value="1"/>
</dbReference>
<reference evidence="7 8" key="1">
    <citation type="submission" date="2016-10" db="EMBL/GenBank/DDBJ databases">
        <authorList>
            <person name="de Groot N.N."/>
        </authorList>
    </citation>
    <scope>NUCLEOTIDE SEQUENCE [LARGE SCALE GENOMIC DNA]</scope>
    <source>
        <strain evidence="7 8">DSM 23126</strain>
    </source>
</reference>
<dbReference type="NCBIfam" id="TIGR00757">
    <property type="entry name" value="RNaseEG"/>
    <property type="match status" value="1"/>
</dbReference>
<dbReference type="OrthoDB" id="9804278at2"/>
<evidence type="ECO:0000313" key="7">
    <source>
        <dbReference type="EMBL" id="SDW67721.1"/>
    </source>
</evidence>
<evidence type="ECO:0000256" key="1">
    <source>
        <dbReference type="ARBA" id="ARBA00001946"/>
    </source>
</evidence>
<feature type="domain" description="S1 motif" evidence="6">
    <location>
        <begin position="37"/>
        <end position="124"/>
    </location>
</feature>
<dbReference type="RefSeq" id="WP_091614675.1">
    <property type="nucleotide sequence ID" value="NZ_FNNC01000004.1"/>
</dbReference>
<dbReference type="Pfam" id="PF10150">
    <property type="entry name" value="RNase_E_G"/>
    <property type="match status" value="1"/>
</dbReference>
<dbReference type="InterPro" id="IPR003029">
    <property type="entry name" value="S1_domain"/>
</dbReference>
<dbReference type="STRING" id="1122204.SAMN05421781_2089"/>
<dbReference type="SUPFAM" id="SSF50249">
    <property type="entry name" value="Nucleic acid-binding proteins"/>
    <property type="match status" value="1"/>
</dbReference>
<dbReference type="PANTHER" id="PTHR30001:SF0">
    <property type="entry name" value="RIBONUCLEASE G"/>
    <property type="match status" value="1"/>
</dbReference>
<dbReference type="GO" id="GO:0005737">
    <property type="term" value="C:cytoplasm"/>
    <property type="evidence" value="ECO:0007669"/>
    <property type="project" value="TreeGrafter"/>
</dbReference>
<dbReference type="InterPro" id="IPR012340">
    <property type="entry name" value="NA-bd_OB-fold"/>
</dbReference>
<dbReference type="GO" id="GO:0016787">
    <property type="term" value="F:hydrolase activity"/>
    <property type="evidence" value="ECO:0007669"/>
    <property type="project" value="UniProtKB-KW"/>
</dbReference>
<protein>
    <submittedName>
        <fullName evidence="7">RNAse G</fullName>
    </submittedName>
</protein>
<dbReference type="PROSITE" id="PS50126">
    <property type="entry name" value="S1"/>
    <property type="match status" value="1"/>
</dbReference>
<evidence type="ECO:0000256" key="4">
    <source>
        <dbReference type="ARBA" id="ARBA00022842"/>
    </source>
</evidence>
<comment type="cofactor">
    <cofactor evidence="1">
        <name>Mg(2+)</name>
        <dbReference type="ChEBI" id="CHEBI:18420"/>
    </cofactor>
</comment>
<keyword evidence="4" id="KW-0460">Magnesium</keyword>
<dbReference type="GO" id="GO:0003723">
    <property type="term" value="F:RNA binding"/>
    <property type="evidence" value="ECO:0007669"/>
    <property type="project" value="UniProtKB-KW"/>
</dbReference>
<evidence type="ECO:0000256" key="5">
    <source>
        <dbReference type="ARBA" id="ARBA00022884"/>
    </source>
</evidence>
<dbReference type="GO" id="GO:0006364">
    <property type="term" value="P:rRNA processing"/>
    <property type="evidence" value="ECO:0007669"/>
    <property type="project" value="TreeGrafter"/>
</dbReference>
<dbReference type="CDD" id="cd04453">
    <property type="entry name" value="S1_RNase_E"/>
    <property type="match status" value="1"/>
</dbReference>
<keyword evidence="5" id="KW-0694">RNA-binding</keyword>
<evidence type="ECO:0000259" key="6">
    <source>
        <dbReference type="PROSITE" id="PS50126"/>
    </source>
</evidence>
<sequence length="504" mass="57469">MELIANMKAGEARAALKHNGRVTEFFFESAMDDTAAGDIYKGRVVDVLPGMDAAFIEIGKGKKGYLHRDNIMAYRLMKEPLAEKKQRGIKDFIKKGEYLFVQVVKEETAKKGAKLKENLSLPGKYCVYLPDEPGLFISQKVEGAVKEEWLEQEKALPLNGDGLIVRTEGTVQPLDVVKKEVSQLQSLWQDMVLRGEELSSPGKVSQEEHFLTKCLANAPLEYVKRVAVDTREAVETAKAQFSGWDPEKRPEFVLFEQPENIFSKENVEVDLERALKPVAWLKSGGFLQIEKTEMCITIDVNTGRFTGKHDLGHTIVKTNLEAATEVMHQLRVRNLSGMVMIDFIRMHEEKDRQHLMQVLEEKAAEDPQKIRVAGFSHLGVVELTRQRSRHSLEEHMLEPFGTEYGKGRRLSEKELMERSKRMLGSWMEEDVDAIVLEVPDRLLVREGRALYDDLQQIAPGRLFIVSEPKEQEIVVRYAGDLEVAEQRNQALKAQMKQRGIDFRF</sequence>
<organism evidence="7 8">
    <name type="scientific">Marinococcus luteus</name>
    <dbReference type="NCBI Taxonomy" id="1122204"/>
    <lineage>
        <taxon>Bacteria</taxon>
        <taxon>Bacillati</taxon>
        <taxon>Bacillota</taxon>
        <taxon>Bacilli</taxon>
        <taxon>Bacillales</taxon>
        <taxon>Bacillaceae</taxon>
        <taxon>Marinococcus</taxon>
    </lineage>
</organism>
<proteinExistence type="predicted"/>
<dbReference type="GO" id="GO:0046872">
    <property type="term" value="F:metal ion binding"/>
    <property type="evidence" value="ECO:0007669"/>
    <property type="project" value="UniProtKB-KW"/>
</dbReference>
<keyword evidence="2" id="KW-0479">Metal-binding</keyword>
<dbReference type="InterPro" id="IPR004659">
    <property type="entry name" value="RNase_E/G"/>
</dbReference>
<evidence type="ECO:0000313" key="8">
    <source>
        <dbReference type="Proteomes" id="UP000199488"/>
    </source>
</evidence>
<dbReference type="SMART" id="SM00316">
    <property type="entry name" value="S1"/>
    <property type="match status" value="1"/>
</dbReference>
<keyword evidence="3" id="KW-0378">Hydrolase</keyword>
<evidence type="ECO:0000256" key="2">
    <source>
        <dbReference type="ARBA" id="ARBA00022723"/>
    </source>
</evidence>
<dbReference type="GO" id="GO:0004540">
    <property type="term" value="F:RNA nuclease activity"/>
    <property type="evidence" value="ECO:0007669"/>
    <property type="project" value="InterPro"/>
</dbReference>
<gene>
    <name evidence="7" type="ORF">SAMN05421781_2089</name>
</gene>
<name>A0A1H2VHC7_9BACI</name>
<accession>A0A1H2VHC7</accession>
<dbReference type="Proteomes" id="UP000199488">
    <property type="component" value="Unassembled WGS sequence"/>
</dbReference>